<keyword evidence="6 11" id="KW-0479">Metal-binding</keyword>
<keyword evidence="7" id="KW-0210">Decarboxylase</keyword>
<protein>
    <recommendedName>
        <fullName evidence="5">Pyruvate decarboxylase</fullName>
        <ecNumber evidence="4">4.1.1.1</ecNumber>
    </recommendedName>
</protein>
<keyword evidence="8 11" id="KW-0460">Magnesium</keyword>
<feature type="domain" description="Thiamine pyrophosphate enzyme N-terminal TPP-binding" evidence="15">
    <location>
        <begin position="10"/>
        <end position="119"/>
    </location>
</feature>
<dbReference type="Pfam" id="PF02775">
    <property type="entry name" value="TPP_enzyme_C"/>
    <property type="match status" value="1"/>
</dbReference>
<dbReference type="InterPro" id="IPR011766">
    <property type="entry name" value="TPP_enzyme_TPP-bd"/>
</dbReference>
<proteinExistence type="inferred from homology"/>
<dbReference type="EC" id="4.1.1.1" evidence="4"/>
<dbReference type="FunFam" id="3.40.50.970:FF:000019">
    <property type="entry name" value="Pyruvate decarboxylase isozyme"/>
    <property type="match status" value="1"/>
</dbReference>
<dbReference type="GO" id="GO:0005829">
    <property type="term" value="C:cytosol"/>
    <property type="evidence" value="ECO:0007669"/>
    <property type="project" value="TreeGrafter"/>
</dbReference>
<dbReference type="InterPro" id="IPR047214">
    <property type="entry name" value="TPP_PDC_IPDC"/>
</dbReference>
<keyword evidence="10" id="KW-0456">Lyase</keyword>
<comment type="caution">
    <text evidence="16">The sequence shown here is derived from an EMBL/GenBank/DDBJ whole genome shotgun (WGS) entry which is preliminary data.</text>
</comment>
<evidence type="ECO:0000256" key="7">
    <source>
        <dbReference type="ARBA" id="ARBA00022793"/>
    </source>
</evidence>
<dbReference type="InterPro" id="IPR012000">
    <property type="entry name" value="Thiamin_PyroP_enz_cen_dom"/>
</dbReference>
<evidence type="ECO:0000256" key="11">
    <source>
        <dbReference type="PIRSR" id="PIRSR036565-2"/>
    </source>
</evidence>
<feature type="binding site" evidence="11">
    <location>
        <position position="502"/>
    </location>
    <ligand>
        <name>Mg(2+)</name>
        <dbReference type="ChEBI" id="CHEBI:18420"/>
    </ligand>
</feature>
<dbReference type="InterPro" id="IPR029035">
    <property type="entry name" value="DHS-like_NAD/FAD-binding_dom"/>
</dbReference>
<evidence type="ECO:0000259" key="14">
    <source>
        <dbReference type="Pfam" id="PF02775"/>
    </source>
</evidence>
<evidence type="ECO:0000256" key="8">
    <source>
        <dbReference type="ARBA" id="ARBA00022842"/>
    </source>
</evidence>
<evidence type="ECO:0000256" key="3">
    <source>
        <dbReference type="ARBA" id="ARBA00007812"/>
    </source>
</evidence>
<name>A0A9P9BQ30_9PEZI</name>
<evidence type="ECO:0000256" key="1">
    <source>
        <dbReference type="ARBA" id="ARBA00001041"/>
    </source>
</evidence>
<dbReference type="Pfam" id="PF02776">
    <property type="entry name" value="TPP_enzyme_N"/>
    <property type="match status" value="1"/>
</dbReference>
<evidence type="ECO:0000256" key="12">
    <source>
        <dbReference type="RuleBase" id="RU362132"/>
    </source>
</evidence>
<dbReference type="PIRSF" id="PIRSF036565">
    <property type="entry name" value="Pyruvt_ip_decrb"/>
    <property type="match status" value="1"/>
</dbReference>
<dbReference type="GO" id="GO:0000949">
    <property type="term" value="P:aromatic amino acid family catabolic process to alcohol via Ehrlich pathway"/>
    <property type="evidence" value="ECO:0007669"/>
    <property type="project" value="TreeGrafter"/>
</dbReference>
<feature type="binding site" evidence="11">
    <location>
        <position position="475"/>
    </location>
    <ligand>
        <name>Mg(2+)</name>
        <dbReference type="ChEBI" id="CHEBI:18420"/>
    </ligand>
</feature>
<gene>
    <name evidence="16" type="ORF">B0I36DRAFT_326362</name>
</gene>
<evidence type="ECO:0000259" key="13">
    <source>
        <dbReference type="Pfam" id="PF00205"/>
    </source>
</evidence>
<dbReference type="EMBL" id="JAGTJQ010000006">
    <property type="protein sequence ID" value="KAH7029785.1"/>
    <property type="molecule type" value="Genomic_DNA"/>
</dbReference>
<dbReference type="InterPro" id="IPR012110">
    <property type="entry name" value="PDC/IPDC-like"/>
</dbReference>
<dbReference type="GO" id="GO:0004737">
    <property type="term" value="F:pyruvate decarboxylase activity"/>
    <property type="evidence" value="ECO:0007669"/>
    <property type="project" value="UniProtKB-EC"/>
</dbReference>
<organism evidence="16 17">
    <name type="scientific">Microdochium trichocladiopsis</name>
    <dbReference type="NCBI Taxonomy" id="1682393"/>
    <lineage>
        <taxon>Eukaryota</taxon>
        <taxon>Fungi</taxon>
        <taxon>Dikarya</taxon>
        <taxon>Ascomycota</taxon>
        <taxon>Pezizomycotina</taxon>
        <taxon>Sordariomycetes</taxon>
        <taxon>Xylariomycetidae</taxon>
        <taxon>Xylariales</taxon>
        <taxon>Microdochiaceae</taxon>
        <taxon>Microdochium</taxon>
    </lineage>
</organism>
<comment type="similarity">
    <text evidence="3 12">Belongs to the TPP enzyme family.</text>
</comment>
<dbReference type="PANTHER" id="PTHR43452">
    <property type="entry name" value="PYRUVATE DECARBOXYLASE"/>
    <property type="match status" value="1"/>
</dbReference>
<evidence type="ECO:0000256" key="9">
    <source>
        <dbReference type="ARBA" id="ARBA00023052"/>
    </source>
</evidence>
<dbReference type="InterPro" id="IPR012001">
    <property type="entry name" value="Thiamin_PyroP_enz_TPP-bd_dom"/>
</dbReference>
<feature type="binding site" evidence="11">
    <location>
        <position position="504"/>
    </location>
    <ligand>
        <name>Mg(2+)</name>
        <dbReference type="ChEBI" id="CHEBI:18420"/>
    </ligand>
</feature>
<dbReference type="SUPFAM" id="SSF52467">
    <property type="entry name" value="DHS-like NAD/FAD-binding domain"/>
    <property type="match status" value="1"/>
</dbReference>
<dbReference type="GeneID" id="70183878"/>
<dbReference type="PANTHER" id="PTHR43452:SF11">
    <property type="entry name" value="PYRUVATE DECARBOXYLASE"/>
    <property type="match status" value="1"/>
</dbReference>
<dbReference type="GO" id="GO:0030976">
    <property type="term" value="F:thiamine pyrophosphate binding"/>
    <property type="evidence" value="ECO:0007669"/>
    <property type="project" value="InterPro"/>
</dbReference>
<dbReference type="Pfam" id="PF00205">
    <property type="entry name" value="TPP_enzyme_M"/>
    <property type="match status" value="1"/>
</dbReference>
<sequence length="605" mass="66359">MGSSSPPSIKLAEYLFTRLRQLGVDSIFGVPGDYNLRLLDYVEPSGLHWVGNCNELNAAYAADGYARVKGLGAVITTFGVGELSAINGIAGAYAERAALIHIVGTPPRDSQQSRRLVHHTFADGEYRRFAAAHANVTVAQASIEDLTMAPSQIDRVIEQALYHSRPVYLQVPDDMIDMKVSTANLTAIPTLRVPELAEGDHEEKILSEIVDRIHAAKQPVLLVDGEIRGLNVVSQINQLVEATKWPTWTAGFARGMVNENLDNVYSLYAAKYGTEAEKAYFESADLVLHFGPHLTNTNTFLFTTIPKPEATIAFPRNGVEYGGKLYRDVSTRRFLDKLLSKLDFSQTVKVQSPPPKSKSKPASASSTAAALPDSGAIVQQNFFPLISTMFQTGDMILTETGTAAYGGRLLSLPADCRFFTCVTWLSIGYMLPATLGAAVAYREVLSSSSSSSSSSSGAGSARRRHSGRATLFIGDGSFQMTAQEVSTIIREKLPVTIILLNNNGYTIERAIHGRTQGYNDIAKWKHEYVLGLFGQSEEQRQRNYTRVRNWGELRTAMDKVRVGEDKEDDGEVKLVEVFMDQEDCIGALRDLMDRQIKEAALTKGA</sequence>
<evidence type="ECO:0000256" key="4">
    <source>
        <dbReference type="ARBA" id="ARBA00013202"/>
    </source>
</evidence>
<dbReference type="InterPro" id="IPR047213">
    <property type="entry name" value="TPP_PYR_PDC_IPDC-like"/>
</dbReference>
<dbReference type="RefSeq" id="XP_046012073.1">
    <property type="nucleotide sequence ID" value="XM_046154332.1"/>
</dbReference>
<comment type="cofactor">
    <cofactor evidence="11">
        <name>Mg(2+)</name>
        <dbReference type="ChEBI" id="CHEBI:18420"/>
    </cofactor>
    <text evidence="11">Binds 1 Mg(2+) per subunit.</text>
</comment>
<dbReference type="InterPro" id="IPR029061">
    <property type="entry name" value="THDP-binding"/>
</dbReference>
<comment type="catalytic activity">
    <reaction evidence="1">
        <text>a 2-oxocarboxylate + H(+) = an aldehyde + CO2</text>
        <dbReference type="Rhea" id="RHEA:11628"/>
        <dbReference type="ChEBI" id="CHEBI:15378"/>
        <dbReference type="ChEBI" id="CHEBI:16526"/>
        <dbReference type="ChEBI" id="CHEBI:17478"/>
        <dbReference type="ChEBI" id="CHEBI:35179"/>
        <dbReference type="EC" id="4.1.1.1"/>
    </reaction>
</comment>
<accession>A0A9P9BQ30</accession>
<keyword evidence="9 12" id="KW-0786">Thiamine pyrophosphate</keyword>
<dbReference type="Gene3D" id="3.40.50.970">
    <property type="match status" value="2"/>
</dbReference>
<dbReference type="Gene3D" id="3.40.50.1220">
    <property type="entry name" value="TPP-binding domain"/>
    <property type="match status" value="1"/>
</dbReference>
<dbReference type="CDD" id="cd07038">
    <property type="entry name" value="TPP_PYR_PDC_IPDC_like"/>
    <property type="match status" value="1"/>
</dbReference>
<dbReference type="OrthoDB" id="3970464at2759"/>
<dbReference type="AlphaFoldDB" id="A0A9P9BQ30"/>
<dbReference type="GO" id="GO:0005634">
    <property type="term" value="C:nucleus"/>
    <property type="evidence" value="ECO:0007669"/>
    <property type="project" value="TreeGrafter"/>
</dbReference>
<dbReference type="CDD" id="cd02005">
    <property type="entry name" value="TPP_PDC_IPDC"/>
    <property type="match status" value="1"/>
</dbReference>
<keyword evidence="17" id="KW-1185">Reference proteome</keyword>
<evidence type="ECO:0000259" key="15">
    <source>
        <dbReference type="Pfam" id="PF02776"/>
    </source>
</evidence>
<dbReference type="SUPFAM" id="SSF52518">
    <property type="entry name" value="Thiamin diphosphate-binding fold (THDP-binding)"/>
    <property type="match status" value="2"/>
</dbReference>
<evidence type="ECO:0000256" key="10">
    <source>
        <dbReference type="ARBA" id="ARBA00023239"/>
    </source>
</evidence>
<keyword evidence="16" id="KW-0670">Pyruvate</keyword>
<evidence type="ECO:0000256" key="6">
    <source>
        <dbReference type="ARBA" id="ARBA00022723"/>
    </source>
</evidence>
<dbReference type="FunFam" id="3.40.50.970:FF:000024">
    <property type="entry name" value="Pyruvate decarboxylase isozyme"/>
    <property type="match status" value="1"/>
</dbReference>
<comment type="cofactor">
    <cofactor evidence="2">
        <name>thiamine diphosphate</name>
        <dbReference type="ChEBI" id="CHEBI:58937"/>
    </cofactor>
</comment>
<evidence type="ECO:0000256" key="5">
    <source>
        <dbReference type="ARBA" id="ARBA00014422"/>
    </source>
</evidence>
<feature type="domain" description="Thiamine pyrophosphate enzyme central" evidence="13">
    <location>
        <begin position="207"/>
        <end position="313"/>
    </location>
</feature>
<feature type="domain" description="Thiamine pyrophosphate enzyme TPP-binding" evidence="14">
    <location>
        <begin position="408"/>
        <end position="510"/>
    </location>
</feature>
<dbReference type="GO" id="GO:0000287">
    <property type="term" value="F:magnesium ion binding"/>
    <property type="evidence" value="ECO:0007669"/>
    <property type="project" value="InterPro"/>
</dbReference>
<evidence type="ECO:0000313" key="16">
    <source>
        <dbReference type="EMBL" id="KAH7029785.1"/>
    </source>
</evidence>
<evidence type="ECO:0000313" key="17">
    <source>
        <dbReference type="Proteomes" id="UP000756346"/>
    </source>
</evidence>
<dbReference type="Proteomes" id="UP000756346">
    <property type="component" value="Unassembled WGS sequence"/>
</dbReference>
<reference evidence="16" key="1">
    <citation type="journal article" date="2021" name="Nat. Commun.">
        <title>Genetic determinants of endophytism in the Arabidopsis root mycobiome.</title>
        <authorList>
            <person name="Mesny F."/>
            <person name="Miyauchi S."/>
            <person name="Thiergart T."/>
            <person name="Pickel B."/>
            <person name="Atanasova L."/>
            <person name="Karlsson M."/>
            <person name="Huettel B."/>
            <person name="Barry K.W."/>
            <person name="Haridas S."/>
            <person name="Chen C."/>
            <person name="Bauer D."/>
            <person name="Andreopoulos W."/>
            <person name="Pangilinan J."/>
            <person name="LaButti K."/>
            <person name="Riley R."/>
            <person name="Lipzen A."/>
            <person name="Clum A."/>
            <person name="Drula E."/>
            <person name="Henrissat B."/>
            <person name="Kohler A."/>
            <person name="Grigoriev I.V."/>
            <person name="Martin F.M."/>
            <person name="Hacquard S."/>
        </authorList>
    </citation>
    <scope>NUCLEOTIDE SEQUENCE</scope>
    <source>
        <strain evidence="16">MPI-CAGE-CH-0230</strain>
    </source>
</reference>
<evidence type="ECO:0000256" key="2">
    <source>
        <dbReference type="ARBA" id="ARBA00001964"/>
    </source>
</evidence>